<dbReference type="RefSeq" id="WP_166453166.1">
    <property type="nucleotide sequence ID" value="NZ_JAAOMA010000033.1"/>
</dbReference>
<evidence type="ECO:0000313" key="2">
    <source>
        <dbReference type="EMBL" id="NHR07352.1"/>
    </source>
</evidence>
<gene>
    <name evidence="2" type="ORF">HA052_19365</name>
</gene>
<dbReference type="Pfam" id="PF13021">
    <property type="entry name" value="DUF3885"/>
    <property type="match status" value="1"/>
</dbReference>
<dbReference type="InterPro" id="IPR024976">
    <property type="entry name" value="DUF3885"/>
</dbReference>
<accession>A0ABX0LJG7</accession>
<proteinExistence type="predicted"/>
<name>A0ABX0LJG7_9NEIS</name>
<dbReference type="Proteomes" id="UP001515641">
    <property type="component" value="Unassembled WGS sequence"/>
</dbReference>
<keyword evidence="3" id="KW-1185">Reference proteome</keyword>
<feature type="domain" description="DUF3885" evidence="1">
    <location>
        <begin position="5"/>
        <end position="183"/>
    </location>
</feature>
<reference evidence="2 3" key="1">
    <citation type="submission" date="2020-03" db="EMBL/GenBank/DDBJ databases">
        <title>Draft genome sequence of environmentally isolated cultures.</title>
        <authorList>
            <person name="Wilson H.S."/>
            <person name="De Leon M.E."/>
        </authorList>
    </citation>
    <scope>NUCLEOTIDE SEQUENCE [LARGE SCALE GENOMIC DNA]</scope>
    <source>
        <strain evidence="2 3">HSC-31F16</strain>
    </source>
</reference>
<evidence type="ECO:0000313" key="3">
    <source>
        <dbReference type="Proteomes" id="UP001515641"/>
    </source>
</evidence>
<protein>
    <submittedName>
        <fullName evidence="2">DUF3885 domain-containing protein</fullName>
    </submittedName>
</protein>
<sequence>MKTSRIKEIFGDNCFSSAVFYKYKDSLRFEISQRDSRLNQFATAYENAKTILHSIFEKDNEVYCSLSLSGENLLPARSQIKELQQGGFTIPSQRLIDYDIDEDEKIARIIFQTSKEECTKLLWMKIAHELGISPSTWLDLHIFSIENKILAHPYDERGIDVIGEKSTLKTAFNKLHHLLINYDIEKMESSFK</sequence>
<organism evidence="2 3">
    <name type="scientific">Chromobacterium fluminis</name>
    <dbReference type="NCBI Taxonomy" id="3044269"/>
    <lineage>
        <taxon>Bacteria</taxon>
        <taxon>Pseudomonadati</taxon>
        <taxon>Pseudomonadota</taxon>
        <taxon>Betaproteobacteria</taxon>
        <taxon>Neisseriales</taxon>
        <taxon>Chromobacteriaceae</taxon>
        <taxon>Chromobacterium</taxon>
    </lineage>
</organism>
<dbReference type="EMBL" id="JAAOMA010000033">
    <property type="protein sequence ID" value="NHR07352.1"/>
    <property type="molecule type" value="Genomic_DNA"/>
</dbReference>
<comment type="caution">
    <text evidence="2">The sequence shown here is derived from an EMBL/GenBank/DDBJ whole genome shotgun (WGS) entry which is preliminary data.</text>
</comment>
<evidence type="ECO:0000259" key="1">
    <source>
        <dbReference type="Pfam" id="PF13021"/>
    </source>
</evidence>